<proteinExistence type="inferred from homology"/>
<dbReference type="PANTHER" id="PTHR12184">
    <property type="entry name" value="UBIQUINOL-CYTOCHROME C REDUCTASE COMPLEX ASSEMBLY FACTOR 1 FAMILY MEMBER"/>
    <property type="match status" value="1"/>
</dbReference>
<evidence type="ECO:0000256" key="1">
    <source>
        <dbReference type="ARBA" id="ARBA00006407"/>
    </source>
</evidence>
<keyword evidence="5" id="KW-1185">Reference proteome</keyword>
<dbReference type="EMBL" id="JBICCN010000304">
    <property type="protein sequence ID" value="KAL3079371.1"/>
    <property type="molecule type" value="Genomic_DNA"/>
</dbReference>
<organism evidence="4 5">
    <name type="scientific">Heterodera schachtii</name>
    <name type="common">Sugarbeet cyst nematode worm</name>
    <name type="synonym">Tylenchus schachtii</name>
    <dbReference type="NCBI Taxonomy" id="97005"/>
    <lineage>
        <taxon>Eukaryota</taxon>
        <taxon>Metazoa</taxon>
        <taxon>Ecdysozoa</taxon>
        <taxon>Nematoda</taxon>
        <taxon>Chromadorea</taxon>
        <taxon>Rhabditida</taxon>
        <taxon>Tylenchina</taxon>
        <taxon>Tylenchomorpha</taxon>
        <taxon>Tylenchoidea</taxon>
        <taxon>Heteroderidae</taxon>
        <taxon>Heteroderinae</taxon>
        <taxon>Heterodera</taxon>
    </lineage>
</organism>
<dbReference type="AlphaFoldDB" id="A0ABD2IJC7"/>
<comment type="similarity">
    <text evidence="1">Belongs to the CBP3 family.</text>
</comment>
<accession>A0ABD2IJC7</accession>
<feature type="compositionally biased region" description="Basic residues" evidence="2">
    <location>
        <begin position="1"/>
        <end position="11"/>
    </location>
</feature>
<comment type="caution">
    <text evidence="4">The sequence shown here is derived from an EMBL/GenBank/DDBJ whole genome shotgun (WGS) entry which is preliminary data.</text>
</comment>
<feature type="region of interest" description="Disordered" evidence="2">
    <location>
        <begin position="1"/>
        <end position="24"/>
    </location>
</feature>
<protein>
    <recommendedName>
        <fullName evidence="3">Ubiquinol-cytochrome c chaperone domain-containing protein</fullName>
    </recommendedName>
</protein>
<dbReference type="InterPro" id="IPR007129">
    <property type="entry name" value="Ubiqinol_cyt_c_chaperone_CPB3"/>
</dbReference>
<feature type="domain" description="Ubiquinol-cytochrome c chaperone" evidence="3">
    <location>
        <begin position="91"/>
        <end position="211"/>
    </location>
</feature>
<evidence type="ECO:0000256" key="2">
    <source>
        <dbReference type="SAM" id="MobiDB-lite"/>
    </source>
</evidence>
<evidence type="ECO:0000259" key="3">
    <source>
        <dbReference type="Pfam" id="PF03981"/>
    </source>
</evidence>
<dbReference type="Proteomes" id="UP001620645">
    <property type="component" value="Unassembled WGS sequence"/>
</dbReference>
<name>A0ABD2IJC7_HETSC</name>
<dbReference type="Pfam" id="PF03981">
    <property type="entry name" value="Ubiq_cyt_C_chap"/>
    <property type="match status" value="1"/>
</dbReference>
<dbReference type="PANTHER" id="PTHR12184:SF1">
    <property type="entry name" value="UBIQUINOL-CYTOCHROME-C REDUCTASE COMPLEX ASSEMBLY FACTOR 1"/>
    <property type="match status" value="1"/>
</dbReference>
<reference evidence="4 5" key="1">
    <citation type="submission" date="2024-10" db="EMBL/GenBank/DDBJ databases">
        <authorList>
            <person name="Kim D."/>
        </authorList>
    </citation>
    <scope>NUCLEOTIDE SEQUENCE [LARGE SCALE GENOMIC DNA]</scope>
    <source>
        <strain evidence="4">Taebaek</strain>
    </source>
</reference>
<sequence>MASQQTHHRPRPLSVATFGHKKPPDRLTKGPKCLCFWHKYGGPSGPQWLTKRSFEKTVDTKTVRILLLKSANQMYLCCANKYPFIPLLNGFGLSDHYSSWYRLTLLHIWVSARVPDMCSTRTGTLCWIKQRMALCRVQQSLEAMAYIYFMHQVLEVFNTDWYNRLDTAAKEMGMSVNKRKEGMTLHAIYISTLHDYDEGFFGDDRVLAAAV</sequence>
<dbReference type="InterPro" id="IPR021150">
    <property type="entry name" value="Ubiq_cyt_c_chap"/>
</dbReference>
<evidence type="ECO:0000313" key="5">
    <source>
        <dbReference type="Proteomes" id="UP001620645"/>
    </source>
</evidence>
<gene>
    <name evidence="4" type="ORF">niasHS_012741</name>
</gene>
<evidence type="ECO:0000313" key="4">
    <source>
        <dbReference type="EMBL" id="KAL3079371.1"/>
    </source>
</evidence>